<organism evidence="1 2">
    <name type="scientific">Chromatium okenii</name>
    <dbReference type="NCBI Taxonomy" id="61644"/>
    <lineage>
        <taxon>Bacteria</taxon>
        <taxon>Pseudomonadati</taxon>
        <taxon>Pseudomonadota</taxon>
        <taxon>Gammaproteobacteria</taxon>
        <taxon>Chromatiales</taxon>
        <taxon>Chromatiaceae</taxon>
        <taxon>Chromatium</taxon>
    </lineage>
</organism>
<dbReference type="PANTHER" id="PTHR11122:SF13">
    <property type="entry name" value="GLUCOSE-6-PHOSPHATE 1-EPIMERASE"/>
    <property type="match status" value="1"/>
</dbReference>
<dbReference type="InterPro" id="IPR014718">
    <property type="entry name" value="GH-type_carb-bd"/>
</dbReference>
<dbReference type="SUPFAM" id="SSF74650">
    <property type="entry name" value="Galactose mutarotase-like"/>
    <property type="match status" value="1"/>
</dbReference>
<dbReference type="GO" id="GO:0005975">
    <property type="term" value="P:carbohydrate metabolic process"/>
    <property type="evidence" value="ECO:0007669"/>
    <property type="project" value="InterPro"/>
</dbReference>
<feature type="non-terminal residue" evidence="1">
    <location>
        <position position="1"/>
    </location>
</feature>
<proteinExistence type="predicted"/>
<dbReference type="GO" id="GO:0003824">
    <property type="term" value="F:catalytic activity"/>
    <property type="evidence" value="ECO:0007669"/>
    <property type="project" value="InterPro"/>
</dbReference>
<name>A0A2S7XM70_9GAMM</name>
<reference evidence="1 2" key="1">
    <citation type="submission" date="2018-01" db="EMBL/GenBank/DDBJ databases">
        <title>The complete genome sequence of Chromatium okenii LaCa, a purple sulfur bacterium with a turbulent life.</title>
        <authorList>
            <person name="Luedin S.M."/>
            <person name="Liechti N."/>
            <person name="Storelli N."/>
            <person name="Danza F."/>
            <person name="Wittwer M."/>
            <person name="Pothier J.F."/>
            <person name="Tonolla M.A."/>
        </authorList>
    </citation>
    <scope>NUCLEOTIDE SEQUENCE [LARGE SCALE GENOMIC DNA]</scope>
    <source>
        <strain evidence="1 2">LaCa</strain>
    </source>
</reference>
<dbReference type="Gene3D" id="2.70.98.10">
    <property type="match status" value="1"/>
</dbReference>
<protein>
    <submittedName>
        <fullName evidence="1">D-hexose-6-phosphate mutarotase</fullName>
    </submittedName>
</protein>
<dbReference type="EMBL" id="PPGH01000040">
    <property type="protein sequence ID" value="PQJ94830.1"/>
    <property type="molecule type" value="Genomic_DNA"/>
</dbReference>
<dbReference type="PANTHER" id="PTHR11122">
    <property type="entry name" value="APOSPORY-ASSOCIATED PROTEIN C-RELATED"/>
    <property type="match status" value="1"/>
</dbReference>
<dbReference type="InterPro" id="IPR011013">
    <property type="entry name" value="Gal_mutarotase_sf_dom"/>
</dbReference>
<dbReference type="AlphaFoldDB" id="A0A2S7XM70"/>
<dbReference type="Proteomes" id="UP000239936">
    <property type="component" value="Unassembled WGS sequence"/>
</dbReference>
<comment type="caution">
    <text evidence="1">The sequence shown here is derived from an EMBL/GenBank/DDBJ whole genome shotgun (WGS) entry which is preliminary data.</text>
</comment>
<dbReference type="GO" id="GO:0030246">
    <property type="term" value="F:carbohydrate binding"/>
    <property type="evidence" value="ECO:0007669"/>
    <property type="project" value="InterPro"/>
</dbReference>
<evidence type="ECO:0000313" key="2">
    <source>
        <dbReference type="Proteomes" id="UP000239936"/>
    </source>
</evidence>
<sequence length="115" mass="12606">KAAGAGDALIKQSGAVTVGSEVNRIYERVPSRLQIEDPVLHRRIVIDAVHSQTCVVWNPWVETAEAMDDLDDLDDLDYLRFICVETVNTASEVIDIPAQGEARIGAEYRIEALGA</sequence>
<gene>
    <name evidence="1" type="ORF">CXB77_18295</name>
</gene>
<keyword evidence="2" id="KW-1185">Reference proteome</keyword>
<accession>A0A2S7XM70</accession>
<evidence type="ECO:0000313" key="1">
    <source>
        <dbReference type="EMBL" id="PQJ94830.1"/>
    </source>
</evidence>